<dbReference type="CDD" id="cd11713">
    <property type="entry name" value="GINS_A_psf3"/>
    <property type="match status" value="1"/>
</dbReference>
<proteinExistence type="inferred from homology"/>
<dbReference type="PANTHER" id="PTHR22768">
    <property type="entry name" value="DNA REPLICATION COMPLEX GINS PROTEIN PSF3"/>
    <property type="match status" value="1"/>
</dbReference>
<comment type="subunit">
    <text evidence="6">Component of the GINS complex.</text>
</comment>
<dbReference type="EMBL" id="LR899012">
    <property type="protein sequence ID" value="CAD7087747.1"/>
    <property type="molecule type" value="Genomic_DNA"/>
</dbReference>
<dbReference type="SUPFAM" id="SSF160059">
    <property type="entry name" value="PriA/YqbF domain"/>
    <property type="match status" value="1"/>
</dbReference>
<organism evidence="10 11">
    <name type="scientific">Hermetia illucens</name>
    <name type="common">Black soldier fly</name>
    <dbReference type="NCBI Taxonomy" id="343691"/>
    <lineage>
        <taxon>Eukaryota</taxon>
        <taxon>Metazoa</taxon>
        <taxon>Ecdysozoa</taxon>
        <taxon>Arthropoda</taxon>
        <taxon>Hexapoda</taxon>
        <taxon>Insecta</taxon>
        <taxon>Pterygota</taxon>
        <taxon>Neoptera</taxon>
        <taxon>Endopterygota</taxon>
        <taxon>Diptera</taxon>
        <taxon>Brachycera</taxon>
        <taxon>Stratiomyomorpha</taxon>
        <taxon>Stratiomyidae</taxon>
        <taxon>Hermetiinae</taxon>
        <taxon>Hermetia</taxon>
    </lineage>
</organism>
<keyword evidence="11" id="KW-1185">Reference proteome</keyword>
<comment type="similarity">
    <text evidence="2 6">Belongs to the GINS3/PSF3 family.</text>
</comment>
<dbReference type="FunCoup" id="A0A7R8UVI4">
    <property type="interactions" value="925"/>
</dbReference>
<protein>
    <recommendedName>
        <fullName evidence="6">DNA replication complex GINS protein PSF3</fullName>
    </recommendedName>
</protein>
<evidence type="ECO:0000256" key="3">
    <source>
        <dbReference type="ARBA" id="ARBA00022705"/>
    </source>
</evidence>
<accession>A0A7R8UVI4</accession>
<evidence type="ECO:0000256" key="4">
    <source>
        <dbReference type="ARBA" id="ARBA00023242"/>
    </source>
</evidence>
<dbReference type="AlphaFoldDB" id="A0A7R8UVI4"/>
<evidence type="ECO:0000313" key="11">
    <source>
        <dbReference type="Proteomes" id="UP000594454"/>
    </source>
</evidence>
<feature type="domain" description="GINS subunit" evidence="8">
    <location>
        <begin position="87"/>
        <end position="171"/>
    </location>
</feature>
<dbReference type="SUPFAM" id="SSF158573">
    <property type="entry name" value="GINS helical bundle-like"/>
    <property type="match status" value="1"/>
</dbReference>
<evidence type="ECO:0000256" key="1">
    <source>
        <dbReference type="ARBA" id="ARBA00004123"/>
    </source>
</evidence>
<dbReference type="InterPro" id="IPR021151">
    <property type="entry name" value="GINS_A"/>
</dbReference>
<evidence type="ECO:0000259" key="9">
    <source>
        <dbReference type="Pfam" id="PF22466"/>
    </source>
</evidence>
<evidence type="ECO:0000259" key="8">
    <source>
        <dbReference type="Pfam" id="PF05916"/>
    </source>
</evidence>
<dbReference type="PANTHER" id="PTHR22768:SF0">
    <property type="entry name" value="DNA REPLICATION COMPLEX GINS PROTEIN PSF3"/>
    <property type="match status" value="1"/>
</dbReference>
<feature type="domain" description="DNA replication complex GINS protein PSF3 N-terminal" evidence="9">
    <location>
        <begin position="11"/>
        <end position="62"/>
    </location>
</feature>
<dbReference type="OrthoDB" id="10251744at2759"/>
<sequence length="212" mass="24840">MGSRSYFPSYYSVDDIFVTQEKISCQVSSRLLKMGFLDPGCETDHLEPGKIVKLPLWYVKELKINNPYLIIQIPELYKNVHNAICEAESTNIDLGKMNMQYYEYGRYLASFDRNHSLGRILYETCRQRVRHLLTISKNTVDEIKSENKMDSIERGLYEAGIRTNTLYTNWLQQKNSKIRPSELVQEHSKKRKRFTLSDDEMSSSLQSTKRSM</sequence>
<dbReference type="InParanoid" id="A0A7R8UVI4"/>
<comment type="function">
    <text evidence="5">Required for correct functioning of the GINS complex, a complex that plays an essential role in the initiation of DNA replication, and progression of DNA replication forks. GINS complex is a core component of CDC45-MCM-GINS (CMG) helicase, the molecular machine that unwinds template DNA during replication, and around which the replisome is built.</text>
</comment>
<comment type="subcellular location">
    <subcellularLocation>
        <location evidence="1 6">Nucleus</location>
    </subcellularLocation>
</comment>
<dbReference type="Pfam" id="PF05916">
    <property type="entry name" value="Sld5"/>
    <property type="match status" value="1"/>
</dbReference>
<keyword evidence="3 6" id="KW-0235">DNA replication</keyword>
<dbReference type="InterPro" id="IPR055221">
    <property type="entry name" value="PSF3_N"/>
</dbReference>
<dbReference type="InterPro" id="IPR010492">
    <property type="entry name" value="GINS_Psf3"/>
</dbReference>
<dbReference type="CDD" id="cd21693">
    <property type="entry name" value="GINS_B_Psf3"/>
    <property type="match status" value="1"/>
</dbReference>
<feature type="compositionally biased region" description="Polar residues" evidence="7">
    <location>
        <begin position="202"/>
        <end position="212"/>
    </location>
</feature>
<name>A0A7R8UVI4_HERIL</name>
<evidence type="ECO:0000256" key="2">
    <source>
        <dbReference type="ARBA" id="ARBA00006343"/>
    </source>
</evidence>
<dbReference type="Pfam" id="PF22466">
    <property type="entry name" value="PSF3_N"/>
    <property type="match status" value="1"/>
</dbReference>
<evidence type="ECO:0000256" key="7">
    <source>
        <dbReference type="SAM" id="MobiDB-lite"/>
    </source>
</evidence>
<gene>
    <name evidence="10" type="ORF">HERILL_LOCUS10430</name>
</gene>
<dbReference type="OMA" id="IYKEGWR"/>
<evidence type="ECO:0000313" key="10">
    <source>
        <dbReference type="EMBL" id="CAD7087747.1"/>
    </source>
</evidence>
<evidence type="ECO:0000256" key="6">
    <source>
        <dbReference type="RuleBase" id="RU367161"/>
    </source>
</evidence>
<comment type="function">
    <text evidence="6">The GINS complex plays an essential role in the initiation of DNA replication.</text>
</comment>
<dbReference type="InterPro" id="IPR038437">
    <property type="entry name" value="GINS_Psf3_sf"/>
</dbReference>
<feature type="region of interest" description="Disordered" evidence="7">
    <location>
        <begin position="179"/>
        <end position="212"/>
    </location>
</feature>
<dbReference type="InterPro" id="IPR036224">
    <property type="entry name" value="GINS_bundle-like_dom_sf"/>
</dbReference>
<dbReference type="Gene3D" id="1.20.58.2050">
    <property type="match status" value="1"/>
</dbReference>
<reference evidence="10 11" key="1">
    <citation type="submission" date="2020-11" db="EMBL/GenBank/DDBJ databases">
        <authorList>
            <person name="Wallbank WR R."/>
            <person name="Pardo Diaz C."/>
            <person name="Kozak K."/>
            <person name="Martin S."/>
            <person name="Jiggins C."/>
            <person name="Moest M."/>
            <person name="Warren A I."/>
            <person name="Generalovic N T."/>
            <person name="Byers J.R.P. K."/>
            <person name="Montejo-Kovacevich G."/>
            <person name="Yen C E."/>
        </authorList>
    </citation>
    <scope>NUCLEOTIDE SEQUENCE [LARGE SCALE GENOMIC DNA]</scope>
</reference>
<dbReference type="GO" id="GO:0000811">
    <property type="term" value="C:GINS complex"/>
    <property type="evidence" value="ECO:0007669"/>
    <property type="project" value="UniProtKB-UniRule"/>
</dbReference>
<evidence type="ECO:0000256" key="5">
    <source>
        <dbReference type="ARBA" id="ARBA00045258"/>
    </source>
</evidence>
<dbReference type="Proteomes" id="UP000594454">
    <property type="component" value="Chromosome 4"/>
</dbReference>
<dbReference type="GO" id="GO:1902975">
    <property type="term" value="P:mitotic DNA replication initiation"/>
    <property type="evidence" value="ECO:0007669"/>
    <property type="project" value="TreeGrafter"/>
</dbReference>
<keyword evidence="4 6" id="KW-0539">Nucleus</keyword>